<dbReference type="Pfam" id="PF03992">
    <property type="entry name" value="ABM"/>
    <property type="match status" value="1"/>
</dbReference>
<proteinExistence type="predicted"/>
<dbReference type="InterPro" id="IPR011008">
    <property type="entry name" value="Dimeric_a/b-barrel"/>
</dbReference>
<gene>
    <name evidence="2" type="ORF">EDD53_0497</name>
</gene>
<keyword evidence="3" id="KW-1185">Reference proteome</keyword>
<accession>A0A3N4UV62</accession>
<dbReference type="OrthoDB" id="9797178at2"/>
<feature type="domain" description="ABM" evidence="1">
    <location>
        <begin position="1"/>
        <end position="92"/>
    </location>
</feature>
<organism evidence="2 3">
    <name type="scientific">Pacificibacter maritimus</name>
    <dbReference type="NCBI Taxonomy" id="762213"/>
    <lineage>
        <taxon>Bacteria</taxon>
        <taxon>Pseudomonadati</taxon>
        <taxon>Pseudomonadota</taxon>
        <taxon>Alphaproteobacteria</taxon>
        <taxon>Rhodobacterales</taxon>
        <taxon>Roseobacteraceae</taxon>
        <taxon>Pacificibacter</taxon>
    </lineage>
</organism>
<evidence type="ECO:0000313" key="2">
    <source>
        <dbReference type="EMBL" id="RPE71379.1"/>
    </source>
</evidence>
<dbReference type="SUPFAM" id="SSF54909">
    <property type="entry name" value="Dimeric alpha+beta barrel"/>
    <property type="match status" value="1"/>
</dbReference>
<keyword evidence="2" id="KW-0560">Oxidoreductase</keyword>
<protein>
    <submittedName>
        <fullName evidence="2">Quinol monooxygenase YgiN</fullName>
    </submittedName>
</protein>
<evidence type="ECO:0000313" key="3">
    <source>
        <dbReference type="Proteomes" id="UP000269689"/>
    </source>
</evidence>
<sequence length="92" mass="10600">MGKILLTGTMRCAQNEIEDVLSMMAKHIRLSQAEAGCLTFELWQDDLDPRTFHVSEVFRSEAAFEAHQERTRTSDWGRVTSHMARDFQKVQA</sequence>
<dbReference type="EMBL" id="RKQK01000001">
    <property type="protein sequence ID" value="RPE71379.1"/>
    <property type="molecule type" value="Genomic_DNA"/>
</dbReference>
<dbReference type="Proteomes" id="UP000269689">
    <property type="component" value="Unassembled WGS sequence"/>
</dbReference>
<dbReference type="Gene3D" id="3.30.70.100">
    <property type="match status" value="1"/>
</dbReference>
<dbReference type="InterPro" id="IPR007138">
    <property type="entry name" value="ABM_dom"/>
</dbReference>
<name>A0A3N4UV62_9RHOB</name>
<keyword evidence="2" id="KW-0503">Monooxygenase</keyword>
<comment type="caution">
    <text evidence="2">The sequence shown here is derived from an EMBL/GenBank/DDBJ whole genome shotgun (WGS) entry which is preliminary data.</text>
</comment>
<evidence type="ECO:0000259" key="1">
    <source>
        <dbReference type="PROSITE" id="PS51725"/>
    </source>
</evidence>
<reference evidence="2 3" key="1">
    <citation type="submission" date="2018-11" db="EMBL/GenBank/DDBJ databases">
        <title>Genomic Encyclopedia of Type Strains, Phase IV (KMG-IV): sequencing the most valuable type-strain genomes for metagenomic binning, comparative biology and taxonomic classification.</title>
        <authorList>
            <person name="Goeker M."/>
        </authorList>
    </citation>
    <scope>NUCLEOTIDE SEQUENCE [LARGE SCALE GENOMIC DNA]</scope>
    <source>
        <strain evidence="2 3">DSM 104731</strain>
    </source>
</reference>
<dbReference type="RefSeq" id="WP_123791603.1">
    <property type="nucleotide sequence ID" value="NZ_RKQK01000001.1"/>
</dbReference>
<dbReference type="PROSITE" id="PS51725">
    <property type="entry name" value="ABM"/>
    <property type="match status" value="1"/>
</dbReference>
<dbReference type="GO" id="GO:0004497">
    <property type="term" value="F:monooxygenase activity"/>
    <property type="evidence" value="ECO:0007669"/>
    <property type="project" value="UniProtKB-KW"/>
</dbReference>
<dbReference type="AlphaFoldDB" id="A0A3N4UV62"/>